<accession>A0A9P7A3J5</accession>
<protein>
    <submittedName>
        <fullName evidence="1">Uncharacterized protein</fullName>
    </submittedName>
</protein>
<comment type="caution">
    <text evidence="1">The sequence shown here is derived from an EMBL/GenBank/DDBJ whole genome shotgun (WGS) entry which is preliminary data.</text>
</comment>
<evidence type="ECO:0000313" key="1">
    <source>
        <dbReference type="EMBL" id="KAG1781794.1"/>
    </source>
</evidence>
<keyword evidence="2" id="KW-1185">Reference proteome</keyword>
<reference evidence="1" key="1">
    <citation type="journal article" date="2020" name="New Phytol.">
        <title>Comparative genomics reveals dynamic genome evolution in host specialist ectomycorrhizal fungi.</title>
        <authorList>
            <person name="Lofgren L.A."/>
            <person name="Nguyen N.H."/>
            <person name="Vilgalys R."/>
            <person name="Ruytinx J."/>
            <person name="Liao H.L."/>
            <person name="Branco S."/>
            <person name="Kuo A."/>
            <person name="LaButti K."/>
            <person name="Lipzen A."/>
            <person name="Andreopoulos W."/>
            <person name="Pangilinan J."/>
            <person name="Riley R."/>
            <person name="Hundley H."/>
            <person name="Na H."/>
            <person name="Barry K."/>
            <person name="Grigoriev I.V."/>
            <person name="Stajich J.E."/>
            <person name="Kennedy P.G."/>
        </authorList>
    </citation>
    <scope>NUCLEOTIDE SEQUENCE</scope>
    <source>
        <strain evidence="1">DOB743</strain>
    </source>
</reference>
<organism evidence="1 2">
    <name type="scientific">Suillus placidus</name>
    <dbReference type="NCBI Taxonomy" id="48579"/>
    <lineage>
        <taxon>Eukaryota</taxon>
        <taxon>Fungi</taxon>
        <taxon>Dikarya</taxon>
        <taxon>Basidiomycota</taxon>
        <taxon>Agaricomycotina</taxon>
        <taxon>Agaricomycetes</taxon>
        <taxon>Agaricomycetidae</taxon>
        <taxon>Boletales</taxon>
        <taxon>Suillineae</taxon>
        <taxon>Suillaceae</taxon>
        <taxon>Suillus</taxon>
    </lineage>
</organism>
<name>A0A9P7A3J5_9AGAM</name>
<sequence>MHVQYDPNNQHLGLLLSLSAELHPQSPYPNPYLPVSPIPPTTQPILNPRRLKWKDLRVPSWRILAGIYVSTYVDSRRRWKSAIKVLSSKGSVAWGDTVTLSSYAPPTFSVEIRASYEAD</sequence>
<evidence type="ECO:0000313" key="2">
    <source>
        <dbReference type="Proteomes" id="UP000714275"/>
    </source>
</evidence>
<dbReference type="Proteomes" id="UP000714275">
    <property type="component" value="Unassembled WGS sequence"/>
</dbReference>
<proteinExistence type="predicted"/>
<dbReference type="AlphaFoldDB" id="A0A9P7A3J5"/>
<gene>
    <name evidence="1" type="ORF">EV702DRAFT_1193269</name>
</gene>
<dbReference type="EMBL" id="JABBWD010000005">
    <property type="protein sequence ID" value="KAG1781794.1"/>
    <property type="molecule type" value="Genomic_DNA"/>
</dbReference>
<dbReference type="OrthoDB" id="2664381at2759"/>